<name>A0A645GKV0_9ZZZZ</name>
<dbReference type="AlphaFoldDB" id="A0A645GKV0"/>
<feature type="compositionally biased region" description="Basic and acidic residues" evidence="1">
    <location>
        <begin position="152"/>
        <end position="167"/>
    </location>
</feature>
<reference evidence="2" key="1">
    <citation type="submission" date="2019-08" db="EMBL/GenBank/DDBJ databases">
        <authorList>
            <person name="Kucharzyk K."/>
            <person name="Murdoch R.W."/>
            <person name="Higgins S."/>
            <person name="Loffler F."/>
        </authorList>
    </citation>
    <scope>NUCLEOTIDE SEQUENCE</scope>
</reference>
<accession>A0A645GKV0</accession>
<dbReference type="EMBL" id="VSSQ01076514">
    <property type="protein sequence ID" value="MPN26846.1"/>
    <property type="molecule type" value="Genomic_DNA"/>
</dbReference>
<proteinExistence type="predicted"/>
<comment type="caution">
    <text evidence="2">The sequence shown here is derived from an EMBL/GenBank/DDBJ whole genome shotgun (WGS) entry which is preliminary data.</text>
</comment>
<protein>
    <submittedName>
        <fullName evidence="2">Uncharacterized protein</fullName>
    </submittedName>
</protein>
<organism evidence="2">
    <name type="scientific">bioreactor metagenome</name>
    <dbReference type="NCBI Taxonomy" id="1076179"/>
    <lineage>
        <taxon>unclassified sequences</taxon>
        <taxon>metagenomes</taxon>
        <taxon>ecological metagenomes</taxon>
    </lineage>
</organism>
<gene>
    <name evidence="2" type="ORF">SDC9_174272</name>
</gene>
<sequence>MADACRRAQEYGQRVGFGELIGRLHHLVGLFGRRRIEYGKVGVLREAAGVLLRLRGPGAGVVGDGDHHAAPDPDIGEAHQRVGGDVEPHLLHRAEGARAGVGRARRDLEGHLLISRPLYLHAGMTDGDESLDYLRRRRPRISGRHLYPGGQRSERDSFVSHADLYSH</sequence>
<evidence type="ECO:0000256" key="1">
    <source>
        <dbReference type="SAM" id="MobiDB-lite"/>
    </source>
</evidence>
<evidence type="ECO:0000313" key="2">
    <source>
        <dbReference type="EMBL" id="MPN26846.1"/>
    </source>
</evidence>
<feature type="region of interest" description="Disordered" evidence="1">
    <location>
        <begin position="142"/>
        <end position="167"/>
    </location>
</feature>